<comment type="similarity">
    <text evidence="2">Belongs to the urea transporter family.</text>
</comment>
<accession>A0A838WZM3</accession>
<dbReference type="Proteomes" id="UP000580709">
    <property type="component" value="Unassembled WGS sequence"/>
</dbReference>
<evidence type="ECO:0000256" key="3">
    <source>
        <dbReference type="ARBA" id="ARBA00022475"/>
    </source>
</evidence>
<proteinExistence type="inferred from homology"/>
<dbReference type="AlphaFoldDB" id="A0A838WZM3"/>
<evidence type="ECO:0000313" key="8">
    <source>
        <dbReference type="Proteomes" id="UP000580709"/>
    </source>
</evidence>
<dbReference type="Pfam" id="PF03253">
    <property type="entry name" value="UT"/>
    <property type="match status" value="1"/>
</dbReference>
<evidence type="ECO:0000256" key="2">
    <source>
        <dbReference type="ARBA" id="ARBA00005914"/>
    </source>
</evidence>
<keyword evidence="3" id="KW-1003">Cell membrane</keyword>
<evidence type="ECO:0000256" key="5">
    <source>
        <dbReference type="ARBA" id="ARBA00022989"/>
    </source>
</evidence>
<dbReference type="EMBL" id="JACEOR010000106">
    <property type="protein sequence ID" value="MBA4504311.1"/>
    <property type="molecule type" value="Genomic_DNA"/>
</dbReference>
<dbReference type="PANTHER" id="PTHR10464">
    <property type="entry name" value="UREA TRANSPORTER"/>
    <property type="match status" value="1"/>
</dbReference>
<comment type="caution">
    <text evidence="7">The sequence shown here is derived from an EMBL/GenBank/DDBJ whole genome shotgun (WGS) entry which is preliminary data.</text>
</comment>
<keyword evidence="5" id="KW-1133">Transmembrane helix</keyword>
<keyword evidence="8" id="KW-1185">Reference proteome</keyword>
<dbReference type="GO" id="GO:0015204">
    <property type="term" value="F:urea transmembrane transporter activity"/>
    <property type="evidence" value="ECO:0007669"/>
    <property type="project" value="InterPro"/>
</dbReference>
<evidence type="ECO:0000256" key="6">
    <source>
        <dbReference type="ARBA" id="ARBA00023136"/>
    </source>
</evidence>
<dbReference type="InterPro" id="IPR004937">
    <property type="entry name" value="Urea_transporter"/>
</dbReference>
<reference evidence="7 8" key="1">
    <citation type="submission" date="2020-07" db="EMBL/GenBank/DDBJ databases">
        <authorList>
            <person name="Khare M."/>
        </authorList>
    </citation>
    <scope>NUCLEOTIDE SEQUENCE [LARGE SCALE GENOMIC DNA]</scope>
    <source>
        <strain evidence="7 8">P8776</strain>
    </source>
</reference>
<evidence type="ECO:0000256" key="4">
    <source>
        <dbReference type="ARBA" id="ARBA00022692"/>
    </source>
</evidence>
<dbReference type="Gene3D" id="1.10.3430.10">
    <property type="entry name" value="Ammonium transporter AmtB like domains"/>
    <property type="match status" value="1"/>
</dbReference>
<organism evidence="7 8">
    <name type="scientific">Corynebacterium sanguinis</name>
    <dbReference type="NCBI Taxonomy" id="2594913"/>
    <lineage>
        <taxon>Bacteria</taxon>
        <taxon>Bacillati</taxon>
        <taxon>Actinomycetota</taxon>
        <taxon>Actinomycetes</taxon>
        <taxon>Mycobacteriales</taxon>
        <taxon>Corynebacteriaceae</taxon>
        <taxon>Corynebacterium</taxon>
    </lineage>
</organism>
<dbReference type="GO" id="GO:0005886">
    <property type="term" value="C:plasma membrane"/>
    <property type="evidence" value="ECO:0007669"/>
    <property type="project" value="UniProtKB-SubCell"/>
</dbReference>
<sequence>MSALNMRTPAGAVAPVLRGVSQIFFIADWRTGLLVTAGVAAYNPVAALFMLLGAAAQEVGAWAMGQDRQTRSEGIAGFNGAPRRCCLVACGTDYRVGGVARGMRRLRHRRCLRAC</sequence>
<dbReference type="InterPro" id="IPR029020">
    <property type="entry name" value="Ammonium/urea_transptr"/>
</dbReference>
<comment type="subcellular location">
    <subcellularLocation>
        <location evidence="1">Cell membrane</location>
        <topology evidence="1">Multi-pass membrane protein</topology>
    </subcellularLocation>
</comment>
<name>A0A838WZM3_9CORY</name>
<evidence type="ECO:0000313" key="7">
    <source>
        <dbReference type="EMBL" id="MBA4504311.1"/>
    </source>
</evidence>
<keyword evidence="6" id="KW-0472">Membrane</keyword>
<evidence type="ECO:0000256" key="1">
    <source>
        <dbReference type="ARBA" id="ARBA00004651"/>
    </source>
</evidence>
<dbReference type="PANTHER" id="PTHR10464:SF4">
    <property type="entry name" value="UREA TRANSPORTER"/>
    <property type="match status" value="1"/>
</dbReference>
<gene>
    <name evidence="7" type="ORF">H0H28_03000</name>
</gene>
<protein>
    <submittedName>
        <fullName evidence="7">Urea transporter</fullName>
    </submittedName>
</protein>
<keyword evidence="4" id="KW-0812">Transmembrane</keyword>